<comment type="caution">
    <text evidence="2">The sequence shown here is derived from an EMBL/GenBank/DDBJ whole genome shotgun (WGS) entry which is preliminary data.</text>
</comment>
<dbReference type="AlphaFoldDB" id="A0AAV8SZQ4"/>
<dbReference type="InterPro" id="IPR024530">
    <property type="entry name" value="QSregVF_b"/>
</dbReference>
<feature type="region of interest" description="Disordered" evidence="1">
    <location>
        <begin position="220"/>
        <end position="242"/>
    </location>
</feature>
<dbReference type="Pfam" id="PF12843">
    <property type="entry name" value="QSregVF_b"/>
    <property type="match status" value="1"/>
</dbReference>
<evidence type="ECO:0000256" key="1">
    <source>
        <dbReference type="SAM" id="MobiDB-lite"/>
    </source>
</evidence>
<sequence length="262" mass="29612">MIVAQSLNFKCTFKPQKPPLTSIATSIIKATIPARDRVIDFGKYKGKMLGSLPSTYLKWVSNNLRAGDSLHWANMADQVLQDPVYKDRLEWEYADTVLNGEKSGGSLLAKGREDAVSQLLEISETFGWDNNDKVGWSKVNFELLGTSRGGRIPRMVSSSSDEKEERKVSVAKMVEGERVLSGSEERRRVRRERVRLKKSGSDVKEKFGVVQGSHGNEIDRVKQQRRDHVGDDDGDSMVQQFKNPFPGREALLEKMLDRKRVI</sequence>
<dbReference type="EMBL" id="JAIWQS010000007">
    <property type="protein sequence ID" value="KAJ8759942.1"/>
    <property type="molecule type" value="Genomic_DNA"/>
</dbReference>
<proteinExistence type="predicted"/>
<feature type="compositionally biased region" description="Basic and acidic residues" evidence="1">
    <location>
        <begin position="220"/>
        <end position="231"/>
    </location>
</feature>
<accession>A0AAV8SZQ4</accession>
<reference evidence="2 3" key="1">
    <citation type="submission" date="2021-09" db="EMBL/GenBank/DDBJ databases">
        <title>Genomic insights and catalytic innovation underlie evolution of tropane alkaloids biosynthesis.</title>
        <authorList>
            <person name="Wang Y.-J."/>
            <person name="Tian T."/>
            <person name="Huang J.-P."/>
            <person name="Huang S.-X."/>
        </authorList>
    </citation>
    <scope>NUCLEOTIDE SEQUENCE [LARGE SCALE GENOMIC DNA]</scope>
    <source>
        <strain evidence="2">KIB-2018</strain>
        <tissue evidence="2">Leaf</tissue>
    </source>
</reference>
<protein>
    <submittedName>
        <fullName evidence="2">Uncharacterized protein</fullName>
    </submittedName>
</protein>
<dbReference type="GO" id="GO:0009536">
    <property type="term" value="C:plastid"/>
    <property type="evidence" value="ECO:0007669"/>
    <property type="project" value="TreeGrafter"/>
</dbReference>
<name>A0AAV8SZQ4_9ROSI</name>
<dbReference type="Proteomes" id="UP001159364">
    <property type="component" value="Linkage Group LG07"/>
</dbReference>
<dbReference type="PANTHER" id="PTHR38357">
    <property type="entry name" value="EXPRESSED PROTEIN"/>
    <property type="match status" value="1"/>
</dbReference>
<evidence type="ECO:0000313" key="3">
    <source>
        <dbReference type="Proteomes" id="UP001159364"/>
    </source>
</evidence>
<keyword evidence="3" id="KW-1185">Reference proteome</keyword>
<dbReference type="PANTHER" id="PTHR38357:SF1">
    <property type="entry name" value="EXPRESSED PROTEIN"/>
    <property type="match status" value="1"/>
</dbReference>
<evidence type="ECO:0000313" key="2">
    <source>
        <dbReference type="EMBL" id="KAJ8759942.1"/>
    </source>
</evidence>
<gene>
    <name evidence="2" type="ORF">K2173_010798</name>
</gene>
<organism evidence="2 3">
    <name type="scientific">Erythroxylum novogranatense</name>
    <dbReference type="NCBI Taxonomy" id="1862640"/>
    <lineage>
        <taxon>Eukaryota</taxon>
        <taxon>Viridiplantae</taxon>
        <taxon>Streptophyta</taxon>
        <taxon>Embryophyta</taxon>
        <taxon>Tracheophyta</taxon>
        <taxon>Spermatophyta</taxon>
        <taxon>Magnoliopsida</taxon>
        <taxon>eudicotyledons</taxon>
        <taxon>Gunneridae</taxon>
        <taxon>Pentapetalae</taxon>
        <taxon>rosids</taxon>
        <taxon>fabids</taxon>
        <taxon>Malpighiales</taxon>
        <taxon>Erythroxylaceae</taxon>
        <taxon>Erythroxylum</taxon>
    </lineage>
</organism>